<dbReference type="InterPro" id="IPR000531">
    <property type="entry name" value="Beta-barrel_TonB"/>
</dbReference>
<keyword evidence="3 8" id="KW-1134">Transmembrane beta strand</keyword>
<evidence type="ECO:0000313" key="13">
    <source>
        <dbReference type="EMBL" id="MBO1362187.1"/>
    </source>
</evidence>
<dbReference type="Gene3D" id="2.40.170.20">
    <property type="entry name" value="TonB-dependent receptor, beta-barrel domain"/>
    <property type="match status" value="1"/>
</dbReference>
<evidence type="ECO:0000256" key="9">
    <source>
        <dbReference type="RuleBase" id="RU003357"/>
    </source>
</evidence>
<dbReference type="InterPro" id="IPR023997">
    <property type="entry name" value="TonB-dep_OMP_SusC/RagA_CS"/>
</dbReference>
<keyword evidence="2 8" id="KW-0813">Transport</keyword>
<accession>A0ABS3M221</accession>
<dbReference type="Pfam" id="PF13715">
    <property type="entry name" value="CarbopepD_reg_2"/>
    <property type="match status" value="1"/>
</dbReference>
<name>A0ABS3M221_9BACT</name>
<dbReference type="Pfam" id="PF07715">
    <property type="entry name" value="Plug"/>
    <property type="match status" value="1"/>
</dbReference>
<dbReference type="NCBIfam" id="TIGR04056">
    <property type="entry name" value="OMP_RagA_SusC"/>
    <property type="match status" value="1"/>
</dbReference>
<dbReference type="PROSITE" id="PS00018">
    <property type="entry name" value="EF_HAND_1"/>
    <property type="match status" value="1"/>
</dbReference>
<dbReference type="RefSeq" id="WP_207859244.1">
    <property type="nucleotide sequence ID" value="NZ_JAERMS010000001.1"/>
</dbReference>
<evidence type="ECO:0000256" key="7">
    <source>
        <dbReference type="ARBA" id="ARBA00023237"/>
    </source>
</evidence>
<keyword evidence="4 8" id="KW-0812">Transmembrane</keyword>
<dbReference type="Gene3D" id="2.170.130.10">
    <property type="entry name" value="TonB-dependent receptor, plug domain"/>
    <property type="match status" value="1"/>
</dbReference>
<evidence type="ECO:0000256" key="10">
    <source>
        <dbReference type="SAM" id="SignalP"/>
    </source>
</evidence>
<dbReference type="InterPro" id="IPR039426">
    <property type="entry name" value="TonB-dep_rcpt-like"/>
</dbReference>
<proteinExistence type="inferred from homology"/>
<feature type="chain" id="PRO_5045251476" evidence="10">
    <location>
        <begin position="23"/>
        <end position="1103"/>
    </location>
</feature>
<protein>
    <submittedName>
        <fullName evidence="13">SusC/RagA family TonB-linked outer membrane protein</fullName>
    </submittedName>
</protein>
<feature type="domain" description="TonB-dependent receptor-like beta-barrel" evidence="11">
    <location>
        <begin position="433"/>
        <end position="930"/>
    </location>
</feature>
<dbReference type="SUPFAM" id="SSF56935">
    <property type="entry name" value="Porins"/>
    <property type="match status" value="1"/>
</dbReference>
<keyword evidence="7 8" id="KW-0998">Cell outer membrane</keyword>
<evidence type="ECO:0000256" key="5">
    <source>
        <dbReference type="ARBA" id="ARBA00023077"/>
    </source>
</evidence>
<feature type="signal peptide" evidence="10">
    <location>
        <begin position="1"/>
        <end position="22"/>
    </location>
</feature>
<dbReference type="InterPro" id="IPR023996">
    <property type="entry name" value="TonB-dep_OMP_SusC/RagA"/>
</dbReference>
<comment type="caution">
    <text evidence="13">The sequence shown here is derived from an EMBL/GenBank/DDBJ whole genome shotgun (WGS) entry which is preliminary data.</text>
</comment>
<keyword evidence="6 8" id="KW-0472">Membrane</keyword>
<dbReference type="InterPro" id="IPR008969">
    <property type="entry name" value="CarboxyPept-like_regulatory"/>
</dbReference>
<evidence type="ECO:0000256" key="6">
    <source>
        <dbReference type="ARBA" id="ARBA00023136"/>
    </source>
</evidence>
<evidence type="ECO:0000313" key="14">
    <source>
        <dbReference type="Proteomes" id="UP000664265"/>
    </source>
</evidence>
<keyword evidence="10" id="KW-0732">Signal</keyword>
<dbReference type="Gene3D" id="2.60.40.1120">
    <property type="entry name" value="Carboxypeptidase-like, regulatory domain"/>
    <property type="match status" value="1"/>
</dbReference>
<reference evidence="13 14" key="1">
    <citation type="submission" date="2021-01" db="EMBL/GenBank/DDBJ databases">
        <title>Prevotella A2931 sp. nov.</title>
        <authorList>
            <person name="Buhl M."/>
            <person name="Oberhettinger P."/>
        </authorList>
    </citation>
    <scope>NUCLEOTIDE SEQUENCE [LARGE SCALE GENOMIC DNA]</scope>
    <source>
        <strain evidence="13 14">A2931</strain>
    </source>
</reference>
<evidence type="ECO:0000259" key="12">
    <source>
        <dbReference type="Pfam" id="PF07715"/>
    </source>
</evidence>
<evidence type="ECO:0000256" key="8">
    <source>
        <dbReference type="PROSITE-ProRule" id="PRU01360"/>
    </source>
</evidence>
<dbReference type="PROSITE" id="PS52016">
    <property type="entry name" value="TONB_DEPENDENT_REC_3"/>
    <property type="match status" value="1"/>
</dbReference>
<evidence type="ECO:0000256" key="2">
    <source>
        <dbReference type="ARBA" id="ARBA00022448"/>
    </source>
</evidence>
<evidence type="ECO:0000256" key="3">
    <source>
        <dbReference type="ARBA" id="ARBA00022452"/>
    </source>
</evidence>
<sequence>MYKTLIFSVCSILTCSTTNVLAHPGNSVQIVQQQNDCRGSVKDANGEPIIGATVLVKGSKNGTVTDLEGNFTLSKVAKGAVIQVSYIGYDAAEKSWMGGGITFTLREGSTALNEVIVTGYSGSITRSKLTNSISKVKNSNLTTGMFSNPAQALSGSVAGLRVIQSSGNPTSAPTIILRGGTDYNGSGSPLIVVDGMIRGSMDDINPNDIESMEVMKDAGATAIYGSRANNGVILITTKQGKSGTSAINFNAKLSWNYFNNPYEFLNAGDYLYYMRRAYLYASQRGSTTLNSLTGNQPYGTGNDYNADGNKSSRGIWGVYAKDDLTTELYNELLTKGYKTMTDPVTGKELVYIDNKMEDWNIKSPSFSQDYNLSFSGGNDRGHYYAGLGYNKSEGNAINNFSRRLSGLLNVDYKIRPWFMSISNVNISTSKEQDISPFSGEANYFSRNFSYPPTFRTHNKDGELLLGKNSGDGNQQFLQNALWQDNNWQKFNFAQDFRITPVKNLDVDFKGNWYYEYYTNEYMYHTFLQSPGNYNTRHTSSSQTRKQLTQTYNILANYHTSFGLHNVSALAGWEYFHQKYNMLSGSGYNPNNNYFPDLEYTIKDEGARTIDSAHSKFITESYFARANYDYDGKYLASFTIRRDGISKLSKDNRWGTFPGLSLGWVFSKEDFMKSTASWLNFAKLRTSYGKNGNVNKDWVGNYTVQGNYLQTTYNGRQGFYLNNIPNSYLTWETSRTFEAGLDLAFLDNKVQANFTWYNRRTIDKYASITVPASSGWTTITSNNGSFQNTGIELEINYHAIKTKDWRLDMGLNLARNTNKVIKLPANGNEKNRQGGFQVYTGNGNEKKWVGGYAEGERPGDVWVFEAEGIYKTADEIPGNLIDRSTADGYYGGSNRVLYGPAVYESKGKAAGGMAIRPGDVKWKDVNGDGVIDNYDLVKKGNSTPKWIGGFNLAASWKGLTLAARLDFALGFVQYDYRTPWFMGNAQGTYNTLTNVKDTWSEDNINAKYPTYVWADQQNARNYSRRSSMFCYKGDYLSFREVTLAYDLPKLWIAPLRLEAVKVSVTGQNLGYLCEAPFMASPEVSTTYGNYPLPRMLVLSLNVTF</sequence>
<dbReference type="InterPro" id="IPR018247">
    <property type="entry name" value="EF_Hand_1_Ca_BS"/>
</dbReference>
<dbReference type="Pfam" id="PF00593">
    <property type="entry name" value="TonB_dep_Rec_b-barrel"/>
    <property type="match status" value="1"/>
</dbReference>
<organism evidence="13 14">
    <name type="scientific">Prevotella illustrans</name>
    <dbReference type="NCBI Taxonomy" id="2800387"/>
    <lineage>
        <taxon>Bacteria</taxon>
        <taxon>Pseudomonadati</taxon>
        <taxon>Bacteroidota</taxon>
        <taxon>Bacteroidia</taxon>
        <taxon>Bacteroidales</taxon>
        <taxon>Prevotellaceae</taxon>
        <taxon>Prevotella</taxon>
    </lineage>
</organism>
<dbReference type="SUPFAM" id="SSF49464">
    <property type="entry name" value="Carboxypeptidase regulatory domain-like"/>
    <property type="match status" value="1"/>
</dbReference>
<evidence type="ECO:0000259" key="11">
    <source>
        <dbReference type="Pfam" id="PF00593"/>
    </source>
</evidence>
<keyword evidence="14" id="KW-1185">Reference proteome</keyword>
<dbReference type="InterPro" id="IPR037066">
    <property type="entry name" value="Plug_dom_sf"/>
</dbReference>
<comment type="subcellular location">
    <subcellularLocation>
        <location evidence="1 8">Cell outer membrane</location>
        <topology evidence="1 8">Multi-pass membrane protein</topology>
    </subcellularLocation>
</comment>
<keyword evidence="5 9" id="KW-0798">TonB box</keyword>
<feature type="domain" description="TonB-dependent receptor plug" evidence="12">
    <location>
        <begin position="127"/>
        <end position="232"/>
    </location>
</feature>
<dbReference type="EMBL" id="JAERMS010000001">
    <property type="protein sequence ID" value="MBO1362187.1"/>
    <property type="molecule type" value="Genomic_DNA"/>
</dbReference>
<dbReference type="Proteomes" id="UP000664265">
    <property type="component" value="Unassembled WGS sequence"/>
</dbReference>
<evidence type="ECO:0000256" key="1">
    <source>
        <dbReference type="ARBA" id="ARBA00004571"/>
    </source>
</evidence>
<comment type="similarity">
    <text evidence="8 9">Belongs to the TonB-dependent receptor family.</text>
</comment>
<dbReference type="InterPro" id="IPR012910">
    <property type="entry name" value="Plug_dom"/>
</dbReference>
<dbReference type="NCBIfam" id="TIGR04057">
    <property type="entry name" value="SusC_RagA_signa"/>
    <property type="match status" value="1"/>
</dbReference>
<evidence type="ECO:0000256" key="4">
    <source>
        <dbReference type="ARBA" id="ARBA00022692"/>
    </source>
</evidence>
<gene>
    <name evidence="13" type="ORF">JHU38_00060</name>
</gene>
<dbReference type="InterPro" id="IPR036942">
    <property type="entry name" value="Beta-barrel_TonB_sf"/>
</dbReference>